<dbReference type="OrthoDB" id="3692345at2"/>
<feature type="transmembrane region" description="Helical" evidence="1">
    <location>
        <begin position="59"/>
        <end position="76"/>
    </location>
</feature>
<proteinExistence type="predicted"/>
<organism evidence="2 3">
    <name type="scientific">Actinomadura geliboluensis</name>
    <dbReference type="NCBI Taxonomy" id="882440"/>
    <lineage>
        <taxon>Bacteria</taxon>
        <taxon>Bacillati</taxon>
        <taxon>Actinomycetota</taxon>
        <taxon>Actinomycetes</taxon>
        <taxon>Streptosporangiales</taxon>
        <taxon>Thermomonosporaceae</taxon>
        <taxon>Actinomadura</taxon>
    </lineage>
</organism>
<sequence>MPARAQSIHVETDTGSARIRDRVARALLVLAAAGAAAAVAGAVGDVADAGPATRMVETWRMLGFGVFAGVFLLLGYRPRLYAGIWELAILNKLGLTLAALSFGSETDGAGAALIADGVVTLMLLAAYVLSRGWTAWSASRAQQAR</sequence>
<feature type="transmembrane region" description="Helical" evidence="1">
    <location>
        <begin position="83"/>
        <end position="103"/>
    </location>
</feature>
<name>A0A5S4G2I2_9ACTN</name>
<dbReference type="EMBL" id="VCKZ01000505">
    <property type="protein sequence ID" value="TMR27215.1"/>
    <property type="molecule type" value="Genomic_DNA"/>
</dbReference>
<keyword evidence="1" id="KW-0472">Membrane</keyword>
<evidence type="ECO:0000256" key="1">
    <source>
        <dbReference type="SAM" id="Phobius"/>
    </source>
</evidence>
<feature type="transmembrane region" description="Helical" evidence="1">
    <location>
        <begin position="26"/>
        <end position="47"/>
    </location>
</feature>
<keyword evidence="3" id="KW-1185">Reference proteome</keyword>
<evidence type="ECO:0000313" key="2">
    <source>
        <dbReference type="EMBL" id="TMR27215.1"/>
    </source>
</evidence>
<reference evidence="2 3" key="1">
    <citation type="submission" date="2019-05" db="EMBL/GenBank/DDBJ databases">
        <title>Draft genome sequence of Actinomadura geliboluensis A8036.</title>
        <authorList>
            <person name="Saricaoglu S."/>
            <person name="Isik K."/>
        </authorList>
    </citation>
    <scope>NUCLEOTIDE SEQUENCE [LARGE SCALE GENOMIC DNA]</scope>
    <source>
        <strain evidence="2 3">A8036</strain>
    </source>
</reference>
<accession>A0A5S4G2I2</accession>
<dbReference type="RefSeq" id="WP_138641647.1">
    <property type="nucleotide sequence ID" value="NZ_JASWDG010000141.1"/>
</dbReference>
<keyword evidence="1" id="KW-1133">Transmembrane helix</keyword>
<comment type="caution">
    <text evidence="2">The sequence shown here is derived from an EMBL/GenBank/DDBJ whole genome shotgun (WGS) entry which is preliminary data.</text>
</comment>
<gene>
    <name evidence="2" type="ORF">ETD96_39755</name>
</gene>
<dbReference type="AlphaFoldDB" id="A0A5S4G2I2"/>
<evidence type="ECO:0000313" key="3">
    <source>
        <dbReference type="Proteomes" id="UP000305238"/>
    </source>
</evidence>
<dbReference type="Proteomes" id="UP000305238">
    <property type="component" value="Unassembled WGS sequence"/>
</dbReference>
<keyword evidence="1" id="KW-0812">Transmembrane</keyword>
<feature type="transmembrane region" description="Helical" evidence="1">
    <location>
        <begin position="109"/>
        <end position="130"/>
    </location>
</feature>
<protein>
    <submittedName>
        <fullName evidence="2">Uncharacterized protein</fullName>
    </submittedName>
</protein>